<keyword evidence="2" id="KW-1185">Reference proteome</keyword>
<dbReference type="OrthoDB" id="2121326at2759"/>
<proteinExistence type="predicted"/>
<dbReference type="AlphaFoldDB" id="A0A9D3W8Z9"/>
<reference evidence="1 2" key="1">
    <citation type="journal article" date="2021" name="Plant Biotechnol. J.">
        <title>Multi-omics assisted identification of the key and species-specific regulatory components of drought-tolerant mechanisms in Gossypium stocksii.</title>
        <authorList>
            <person name="Yu D."/>
            <person name="Ke L."/>
            <person name="Zhang D."/>
            <person name="Wu Y."/>
            <person name="Sun Y."/>
            <person name="Mei J."/>
            <person name="Sun J."/>
            <person name="Sun Y."/>
        </authorList>
    </citation>
    <scope>NUCLEOTIDE SEQUENCE [LARGE SCALE GENOMIC DNA]</scope>
    <source>
        <strain evidence="2">cv. E1</strain>
        <tissue evidence="1">Leaf</tissue>
    </source>
</reference>
<sequence length="109" mass="12413">MRYDILTIGVYNPKAPIISEFGWAVRLPAVSVKTAMARKILGFDKKINGFGGKFGIFRAWGEEKQLEELDDTPLTIELQQICSESQFGIVIVEVQQLKESLIILWYCFI</sequence>
<name>A0A9D3W8Z9_9ROSI</name>
<accession>A0A9D3W8Z9</accession>
<comment type="caution">
    <text evidence="1">The sequence shown here is derived from an EMBL/GenBank/DDBJ whole genome shotgun (WGS) entry which is preliminary data.</text>
</comment>
<organism evidence="1 2">
    <name type="scientific">Gossypium stocksii</name>
    <dbReference type="NCBI Taxonomy" id="47602"/>
    <lineage>
        <taxon>Eukaryota</taxon>
        <taxon>Viridiplantae</taxon>
        <taxon>Streptophyta</taxon>
        <taxon>Embryophyta</taxon>
        <taxon>Tracheophyta</taxon>
        <taxon>Spermatophyta</taxon>
        <taxon>Magnoliopsida</taxon>
        <taxon>eudicotyledons</taxon>
        <taxon>Gunneridae</taxon>
        <taxon>Pentapetalae</taxon>
        <taxon>rosids</taxon>
        <taxon>malvids</taxon>
        <taxon>Malvales</taxon>
        <taxon>Malvaceae</taxon>
        <taxon>Malvoideae</taxon>
        <taxon>Gossypium</taxon>
    </lineage>
</organism>
<evidence type="ECO:0000313" key="1">
    <source>
        <dbReference type="EMBL" id="KAH1115489.1"/>
    </source>
</evidence>
<gene>
    <name evidence="1" type="ORF">J1N35_008867</name>
</gene>
<dbReference type="Proteomes" id="UP000828251">
    <property type="component" value="Unassembled WGS sequence"/>
</dbReference>
<evidence type="ECO:0000313" key="2">
    <source>
        <dbReference type="Proteomes" id="UP000828251"/>
    </source>
</evidence>
<dbReference type="EMBL" id="JAIQCV010000003">
    <property type="protein sequence ID" value="KAH1115489.1"/>
    <property type="molecule type" value="Genomic_DNA"/>
</dbReference>
<protein>
    <submittedName>
        <fullName evidence="1">Uncharacterized protein</fullName>
    </submittedName>
</protein>